<evidence type="ECO:0000259" key="2">
    <source>
        <dbReference type="Pfam" id="PF05419"/>
    </source>
</evidence>
<keyword evidence="1" id="KW-0732">Signal</keyword>
<evidence type="ECO:0000313" key="4">
    <source>
        <dbReference type="Proteomes" id="UP000001203"/>
    </source>
</evidence>
<dbReference type="AlphaFoldDB" id="B1WWB4"/>
<dbReference type="Pfam" id="PF05419">
    <property type="entry name" value="GUN4"/>
    <property type="match status" value="1"/>
</dbReference>
<evidence type="ECO:0000313" key="3">
    <source>
        <dbReference type="EMBL" id="ACB54042.1"/>
    </source>
</evidence>
<feature type="chain" id="PRO_5002772406" description="GUN4-like domain-containing protein" evidence="1">
    <location>
        <begin position="28"/>
        <end position="209"/>
    </location>
</feature>
<dbReference type="SUPFAM" id="SSF140869">
    <property type="entry name" value="GUN4-like"/>
    <property type="match status" value="1"/>
</dbReference>
<feature type="domain" description="GUN4-like" evidence="2">
    <location>
        <begin position="41"/>
        <end position="169"/>
    </location>
</feature>
<dbReference type="PANTHER" id="PTHR34800:SF1">
    <property type="entry name" value="TETRAPYRROLE-BINDING PROTEIN, CHLOROPLASTIC"/>
    <property type="match status" value="1"/>
</dbReference>
<gene>
    <name evidence="3" type="ordered locus">cce_4694</name>
</gene>
<name>B1WWB4_CROS5</name>
<reference evidence="3 4" key="1">
    <citation type="journal article" date="2008" name="Proc. Natl. Acad. Sci. U.S.A.">
        <title>The genome of Cyanothece 51142, a unicellular diazotrophic cyanobacterium important in the marine nitrogen cycle.</title>
        <authorList>
            <person name="Welsh E.A."/>
            <person name="Liberton M."/>
            <person name="Stoeckel J."/>
            <person name="Loh T."/>
            <person name="Elvitigala T."/>
            <person name="Wang C."/>
            <person name="Wollam A."/>
            <person name="Fulton R.S."/>
            <person name="Clifton S.W."/>
            <person name="Jacobs J.M."/>
            <person name="Aurora R."/>
            <person name="Ghosh B.K."/>
            <person name="Sherman L.A."/>
            <person name="Smith R.D."/>
            <person name="Wilson R.K."/>
            <person name="Pakrasi H.B."/>
        </authorList>
    </citation>
    <scope>NUCLEOTIDE SEQUENCE [LARGE SCALE GENOMIC DNA]</scope>
    <source>
        <strain evidence="4">ATCC 51142 / BH68</strain>
    </source>
</reference>
<dbReference type="PANTHER" id="PTHR34800">
    <property type="entry name" value="TETRAPYRROLE-BINDING PROTEIN, CHLOROPLASTIC"/>
    <property type="match status" value="1"/>
</dbReference>
<dbReference type="eggNOG" id="COG0515">
    <property type="taxonomic scope" value="Bacteria"/>
</dbReference>
<sequence>MLNITKPLNKLLWTLVLSGVSTLSVLAQETPENQSSLLSPETGIDYTPLQEQLQQKRWLEANEKTTTLMLRSVNREQQGWIPQEEVKNIACWDLRTIDDLWKQYSGGRFGFTVQFPIFVETGNRPGRLVDTEAYDNFGTRIGWRKDGQWIQFKYSLDYSLDAPVGHLPNPRPEYQITGGRLNYTALTQRMVECGLVAYSDPRRPLNYQP</sequence>
<dbReference type="STRING" id="43989.cce_4694"/>
<proteinExistence type="predicted"/>
<dbReference type="KEGG" id="cyt:cce_4694"/>
<feature type="signal peptide" evidence="1">
    <location>
        <begin position="1"/>
        <end position="27"/>
    </location>
</feature>
<dbReference type="Proteomes" id="UP000001203">
    <property type="component" value="Chromosome circular"/>
</dbReference>
<dbReference type="CDD" id="cd16383">
    <property type="entry name" value="GUN4"/>
    <property type="match status" value="1"/>
</dbReference>
<dbReference type="InterPro" id="IPR008629">
    <property type="entry name" value="GUN4-like"/>
</dbReference>
<protein>
    <recommendedName>
        <fullName evidence="2">GUN4-like domain-containing protein</fullName>
    </recommendedName>
</protein>
<dbReference type="Gene3D" id="1.10.10.1770">
    <property type="entry name" value="Gun4-like"/>
    <property type="match status" value="1"/>
</dbReference>
<dbReference type="RefSeq" id="WP_009543262.1">
    <property type="nucleotide sequence ID" value="NC_010546.1"/>
</dbReference>
<accession>B1WWB4</accession>
<dbReference type="GO" id="GO:0030288">
    <property type="term" value="C:outer membrane-bounded periplasmic space"/>
    <property type="evidence" value="ECO:0007669"/>
    <property type="project" value="TreeGrafter"/>
</dbReference>
<dbReference type="OrthoDB" id="7915178at2"/>
<dbReference type="GO" id="GO:0046906">
    <property type="term" value="F:tetrapyrrole binding"/>
    <property type="evidence" value="ECO:0007669"/>
    <property type="project" value="TreeGrafter"/>
</dbReference>
<dbReference type="HOGENOM" id="CLU_067449_2_0_3"/>
<evidence type="ECO:0000256" key="1">
    <source>
        <dbReference type="SAM" id="SignalP"/>
    </source>
</evidence>
<dbReference type="EMBL" id="CP000806">
    <property type="protein sequence ID" value="ACB54042.1"/>
    <property type="molecule type" value="Genomic_DNA"/>
</dbReference>
<organism evidence="3 4">
    <name type="scientific">Crocosphaera subtropica (strain ATCC 51142 / BH68)</name>
    <name type="common">Cyanothece sp. (strain ATCC 51142)</name>
    <dbReference type="NCBI Taxonomy" id="43989"/>
    <lineage>
        <taxon>Bacteria</taxon>
        <taxon>Bacillati</taxon>
        <taxon>Cyanobacteriota</taxon>
        <taxon>Cyanophyceae</taxon>
        <taxon>Oscillatoriophycideae</taxon>
        <taxon>Chroococcales</taxon>
        <taxon>Aphanothecaceae</taxon>
        <taxon>Crocosphaera</taxon>
        <taxon>Crocosphaera subtropica</taxon>
    </lineage>
</organism>
<dbReference type="InterPro" id="IPR037215">
    <property type="entry name" value="GUN4-like_sf"/>
</dbReference>
<dbReference type="Gene3D" id="1.25.40.620">
    <property type="match status" value="1"/>
</dbReference>
<keyword evidence="4" id="KW-1185">Reference proteome</keyword>